<feature type="compositionally biased region" description="Basic residues" evidence="6">
    <location>
        <begin position="1"/>
        <end position="11"/>
    </location>
</feature>
<feature type="region of interest" description="Disordered" evidence="6">
    <location>
        <begin position="1"/>
        <end position="28"/>
    </location>
</feature>
<comment type="caution">
    <text evidence="9">The sequence shown here is derived from an EMBL/GenBank/DDBJ whole genome shotgun (WGS) entry which is preliminary data.</text>
</comment>
<keyword evidence="4 7" id="KW-1133">Transmembrane helix</keyword>
<evidence type="ECO:0000259" key="8">
    <source>
        <dbReference type="Pfam" id="PF00892"/>
    </source>
</evidence>
<accession>A0A832I031</accession>
<dbReference type="InterPro" id="IPR037185">
    <property type="entry name" value="EmrE-like"/>
</dbReference>
<evidence type="ECO:0000313" key="9">
    <source>
        <dbReference type="EMBL" id="HGZ41998.1"/>
    </source>
</evidence>
<dbReference type="PANTHER" id="PTHR32322">
    <property type="entry name" value="INNER MEMBRANE TRANSPORTER"/>
    <property type="match status" value="1"/>
</dbReference>
<feature type="transmembrane region" description="Helical" evidence="7">
    <location>
        <begin position="43"/>
        <end position="64"/>
    </location>
</feature>
<feature type="transmembrane region" description="Helical" evidence="7">
    <location>
        <begin position="159"/>
        <end position="177"/>
    </location>
</feature>
<evidence type="ECO:0000256" key="3">
    <source>
        <dbReference type="ARBA" id="ARBA00022692"/>
    </source>
</evidence>
<dbReference type="InterPro" id="IPR050638">
    <property type="entry name" value="AA-Vitamin_Transporters"/>
</dbReference>
<reference evidence="9" key="1">
    <citation type="journal article" date="2020" name="mSystems">
        <title>Genome- and Community-Level Interaction Insights into Carbon Utilization and Element Cycling Functions of Hydrothermarchaeota in Hydrothermal Sediment.</title>
        <authorList>
            <person name="Zhou Z."/>
            <person name="Liu Y."/>
            <person name="Xu W."/>
            <person name="Pan J."/>
            <person name="Luo Z.H."/>
            <person name="Li M."/>
        </authorList>
    </citation>
    <scope>NUCLEOTIDE SEQUENCE [LARGE SCALE GENOMIC DNA]</scope>
    <source>
        <strain evidence="9">SpSt-381</strain>
    </source>
</reference>
<feature type="domain" description="EamA" evidence="8">
    <location>
        <begin position="184"/>
        <end position="316"/>
    </location>
</feature>
<organism evidence="9">
    <name type="scientific">Eiseniibacteriota bacterium</name>
    <dbReference type="NCBI Taxonomy" id="2212470"/>
    <lineage>
        <taxon>Bacteria</taxon>
        <taxon>Candidatus Eiseniibacteriota</taxon>
    </lineage>
</organism>
<dbReference type="SUPFAM" id="SSF103481">
    <property type="entry name" value="Multidrug resistance efflux transporter EmrE"/>
    <property type="match status" value="2"/>
</dbReference>
<dbReference type="InterPro" id="IPR000620">
    <property type="entry name" value="EamA_dom"/>
</dbReference>
<feature type="transmembrane region" description="Helical" evidence="7">
    <location>
        <begin position="128"/>
        <end position="147"/>
    </location>
</feature>
<protein>
    <recommendedName>
        <fullName evidence="8">EamA domain-containing protein</fullName>
    </recommendedName>
</protein>
<name>A0A832I031_UNCEI</name>
<evidence type="ECO:0000256" key="4">
    <source>
        <dbReference type="ARBA" id="ARBA00022989"/>
    </source>
</evidence>
<comment type="similarity">
    <text evidence="2">Belongs to the EamA transporter family.</text>
</comment>
<gene>
    <name evidence="9" type="ORF">ENR23_00995</name>
</gene>
<evidence type="ECO:0000256" key="2">
    <source>
        <dbReference type="ARBA" id="ARBA00007362"/>
    </source>
</evidence>
<dbReference type="Pfam" id="PF00892">
    <property type="entry name" value="EamA"/>
    <property type="match status" value="2"/>
</dbReference>
<feature type="transmembrane region" description="Helical" evidence="7">
    <location>
        <begin position="70"/>
        <end position="91"/>
    </location>
</feature>
<dbReference type="GO" id="GO:0016020">
    <property type="term" value="C:membrane"/>
    <property type="evidence" value="ECO:0007669"/>
    <property type="project" value="UniProtKB-SubCell"/>
</dbReference>
<keyword evidence="3 7" id="KW-0812">Transmembrane</keyword>
<feature type="transmembrane region" description="Helical" evidence="7">
    <location>
        <begin position="212"/>
        <end position="233"/>
    </location>
</feature>
<feature type="transmembrane region" description="Helical" evidence="7">
    <location>
        <begin position="245"/>
        <end position="267"/>
    </location>
</feature>
<feature type="transmembrane region" description="Helical" evidence="7">
    <location>
        <begin position="306"/>
        <end position="323"/>
    </location>
</feature>
<dbReference type="AlphaFoldDB" id="A0A832I031"/>
<comment type="subcellular location">
    <subcellularLocation>
        <location evidence="1">Membrane</location>
        <topology evidence="1">Multi-pass membrane protein</topology>
    </subcellularLocation>
</comment>
<dbReference type="PANTHER" id="PTHR32322:SF2">
    <property type="entry name" value="EAMA DOMAIN-CONTAINING PROTEIN"/>
    <property type="match status" value="1"/>
</dbReference>
<keyword evidence="5 7" id="KW-0472">Membrane</keyword>
<feature type="transmembrane region" description="Helical" evidence="7">
    <location>
        <begin position="103"/>
        <end position="122"/>
    </location>
</feature>
<evidence type="ECO:0000256" key="1">
    <source>
        <dbReference type="ARBA" id="ARBA00004141"/>
    </source>
</evidence>
<evidence type="ECO:0000256" key="5">
    <source>
        <dbReference type="ARBA" id="ARBA00023136"/>
    </source>
</evidence>
<feature type="transmembrane region" description="Helical" evidence="7">
    <location>
        <begin position="276"/>
        <end position="294"/>
    </location>
</feature>
<sequence length="329" mass="33746">MRPAARARLRGAARAARDVPDDRRRAGRHAVTAFPSPRDPRPFGAFLGCGLVWGSTFLVIQVGNDALPPLWAATLRLAIALVLLLALLAGLRVPFPRGAALRAAAAFGALNFGVNFSLLYWGETRVPSGLTAVLYATIPLTTSLFAWALRLERPSPARLVAALVALGGVALIFSGSLRGRVDPLGLAAVLGAASCAALSGVCLKLGPRQHPLGANAGGVAVGLVVCMAASALAGEPRPWPGTWAAAAPVLYLAIFGSVVAFGLYAWLVNRWSVTRISFVSVLVPVLALALGAAFRGEQLSGTEAGGAALVLGGLAFGLAVDAARGRAAR</sequence>
<feature type="transmembrane region" description="Helical" evidence="7">
    <location>
        <begin position="183"/>
        <end position="205"/>
    </location>
</feature>
<feature type="domain" description="EamA" evidence="8">
    <location>
        <begin position="46"/>
        <end position="173"/>
    </location>
</feature>
<evidence type="ECO:0000256" key="6">
    <source>
        <dbReference type="SAM" id="MobiDB-lite"/>
    </source>
</evidence>
<evidence type="ECO:0000256" key="7">
    <source>
        <dbReference type="SAM" id="Phobius"/>
    </source>
</evidence>
<proteinExistence type="inferred from homology"/>
<dbReference type="EMBL" id="DSQF01000002">
    <property type="protein sequence ID" value="HGZ41998.1"/>
    <property type="molecule type" value="Genomic_DNA"/>
</dbReference>
<feature type="compositionally biased region" description="Basic and acidic residues" evidence="6">
    <location>
        <begin position="15"/>
        <end position="24"/>
    </location>
</feature>